<accession>A0A916A196</accession>
<dbReference type="EMBL" id="CAGKOT010000094">
    <property type="protein sequence ID" value="CAB5394966.1"/>
    <property type="molecule type" value="Genomic_DNA"/>
</dbReference>
<sequence>MKPTQRLTVVKTEVLASNLSALDYKRSSNTSIVDWKSLKPTEGIKSIYLILLLIKASNRICIACLILLQVTHYLYSVPPVCPDRLAAQPVEPPKGCAFNRGGSRNLGSWVFRHNDKDISYPTTILFADHVDYDKNRVSDNILHNTLTDVTESISKTWSLIEDATNSSRKLCLLQAFIELPNPFDFSVFFRKNRGSKKETRP</sequence>
<organism evidence="1 2">
    <name type="scientific">Rhizophagus irregularis</name>
    <dbReference type="NCBI Taxonomy" id="588596"/>
    <lineage>
        <taxon>Eukaryota</taxon>
        <taxon>Fungi</taxon>
        <taxon>Fungi incertae sedis</taxon>
        <taxon>Mucoromycota</taxon>
        <taxon>Glomeromycotina</taxon>
        <taxon>Glomeromycetes</taxon>
        <taxon>Glomerales</taxon>
        <taxon>Glomeraceae</taxon>
        <taxon>Rhizophagus</taxon>
    </lineage>
</organism>
<evidence type="ECO:0000313" key="1">
    <source>
        <dbReference type="EMBL" id="CAB5394966.1"/>
    </source>
</evidence>
<gene>
    <name evidence="1" type="ORF">CHRIB12_LOCUS23609</name>
</gene>
<proteinExistence type="predicted"/>
<comment type="caution">
    <text evidence="1">The sequence shown here is derived from an EMBL/GenBank/DDBJ whole genome shotgun (WGS) entry which is preliminary data.</text>
</comment>
<evidence type="ECO:0000313" key="2">
    <source>
        <dbReference type="Proteomes" id="UP000684084"/>
    </source>
</evidence>
<dbReference type="Proteomes" id="UP000684084">
    <property type="component" value="Unassembled WGS sequence"/>
</dbReference>
<dbReference type="AlphaFoldDB" id="A0A916A196"/>
<name>A0A916A196_9GLOM</name>
<reference evidence="1" key="1">
    <citation type="submission" date="2020-05" db="EMBL/GenBank/DDBJ databases">
        <authorList>
            <person name="Rincon C."/>
            <person name="Sanders R I."/>
            <person name="Robbins C."/>
            <person name="Chaturvedi A."/>
        </authorList>
    </citation>
    <scope>NUCLEOTIDE SEQUENCE</scope>
    <source>
        <strain evidence="1">CHB12</strain>
    </source>
</reference>
<protein>
    <submittedName>
        <fullName evidence="1">Uncharacterized protein</fullName>
    </submittedName>
</protein>